<keyword evidence="2" id="KW-0805">Transcription regulation</keyword>
<evidence type="ECO:0000313" key="7">
    <source>
        <dbReference type="Proteomes" id="UP000249341"/>
    </source>
</evidence>
<dbReference type="InterPro" id="IPR000847">
    <property type="entry name" value="LysR_HTH_N"/>
</dbReference>
<evidence type="ECO:0000256" key="1">
    <source>
        <dbReference type="ARBA" id="ARBA00009437"/>
    </source>
</evidence>
<dbReference type="GO" id="GO:0032993">
    <property type="term" value="C:protein-DNA complex"/>
    <property type="evidence" value="ECO:0007669"/>
    <property type="project" value="TreeGrafter"/>
</dbReference>
<sequence>MTADLRHLRAFLAIAASGTITRAAAELHVTQPALSRTLRQLEEHLGFRLVDRSTHHLELTAAGQAFRIRAAAAVAAVDDVLDPARAGTWPLRLGHAWSALGVHTTTLLRRWKQEHPQTPLHLLRVDERDAGLARGVVDAAIVRGIAELPGAEVLPLFTESRLAAVPVDSPLAGRPSLTLAELSGEPIAVNTIAGITGLDLWPSGITPAAKVEVTNTDDWLATIIAGRAVGLTSTATPVMYSHPAVVYIPVPDAPSVPVHLAWHNPPSHPAVLALATLAQSITA</sequence>
<comment type="caution">
    <text evidence="6">The sequence shown here is derived from an EMBL/GenBank/DDBJ whole genome shotgun (WGS) entry which is preliminary data.</text>
</comment>
<dbReference type="RefSeq" id="WP_111651261.1">
    <property type="nucleotide sequence ID" value="NZ_JACHWI010000017.1"/>
</dbReference>
<proteinExistence type="inferred from homology"/>
<evidence type="ECO:0000256" key="3">
    <source>
        <dbReference type="ARBA" id="ARBA00023125"/>
    </source>
</evidence>
<dbReference type="AlphaFoldDB" id="A0A327Z8D0"/>
<dbReference type="InterPro" id="IPR036388">
    <property type="entry name" value="WH-like_DNA-bd_sf"/>
</dbReference>
<gene>
    <name evidence="6" type="ORF">B0I29_111211</name>
</gene>
<dbReference type="PRINTS" id="PR00039">
    <property type="entry name" value="HTHLYSR"/>
</dbReference>
<comment type="similarity">
    <text evidence="1">Belongs to the LysR transcriptional regulatory family.</text>
</comment>
<evidence type="ECO:0000256" key="4">
    <source>
        <dbReference type="ARBA" id="ARBA00023163"/>
    </source>
</evidence>
<dbReference type="Gene3D" id="1.10.10.10">
    <property type="entry name" value="Winged helix-like DNA-binding domain superfamily/Winged helix DNA-binding domain"/>
    <property type="match status" value="1"/>
</dbReference>
<protein>
    <submittedName>
        <fullName evidence="6">DNA-binding transcriptional LysR family regulator</fullName>
    </submittedName>
</protein>
<dbReference type="InterPro" id="IPR036390">
    <property type="entry name" value="WH_DNA-bd_sf"/>
</dbReference>
<dbReference type="Pfam" id="PF03466">
    <property type="entry name" value="LysR_substrate"/>
    <property type="match status" value="1"/>
</dbReference>
<keyword evidence="4" id="KW-0804">Transcription</keyword>
<dbReference type="GO" id="GO:0003677">
    <property type="term" value="F:DNA binding"/>
    <property type="evidence" value="ECO:0007669"/>
    <property type="project" value="UniProtKB-KW"/>
</dbReference>
<reference evidence="6 7" key="1">
    <citation type="submission" date="2018-06" db="EMBL/GenBank/DDBJ databases">
        <title>Genomic Encyclopedia of Type Strains, Phase III (KMG-III): the genomes of soil and plant-associated and newly described type strains.</title>
        <authorList>
            <person name="Whitman W."/>
        </authorList>
    </citation>
    <scope>NUCLEOTIDE SEQUENCE [LARGE SCALE GENOMIC DNA]</scope>
    <source>
        <strain evidence="6 7">CGMCC 4.7090</strain>
    </source>
</reference>
<keyword evidence="7" id="KW-1185">Reference proteome</keyword>
<organism evidence="6 7">
    <name type="scientific">Actinoplanes lutulentus</name>
    <dbReference type="NCBI Taxonomy" id="1287878"/>
    <lineage>
        <taxon>Bacteria</taxon>
        <taxon>Bacillati</taxon>
        <taxon>Actinomycetota</taxon>
        <taxon>Actinomycetes</taxon>
        <taxon>Micromonosporales</taxon>
        <taxon>Micromonosporaceae</taxon>
        <taxon>Actinoplanes</taxon>
    </lineage>
</organism>
<dbReference type="SUPFAM" id="SSF53850">
    <property type="entry name" value="Periplasmic binding protein-like II"/>
    <property type="match status" value="1"/>
</dbReference>
<dbReference type="Pfam" id="PF00126">
    <property type="entry name" value="HTH_1"/>
    <property type="match status" value="1"/>
</dbReference>
<dbReference type="Proteomes" id="UP000249341">
    <property type="component" value="Unassembled WGS sequence"/>
</dbReference>
<dbReference type="InterPro" id="IPR005119">
    <property type="entry name" value="LysR_subst-bd"/>
</dbReference>
<dbReference type="PANTHER" id="PTHR30346">
    <property type="entry name" value="TRANSCRIPTIONAL DUAL REGULATOR HCAR-RELATED"/>
    <property type="match status" value="1"/>
</dbReference>
<evidence type="ECO:0000313" key="6">
    <source>
        <dbReference type="EMBL" id="RAK34609.1"/>
    </source>
</evidence>
<dbReference type="EMBL" id="QLMJ01000011">
    <property type="protein sequence ID" value="RAK34609.1"/>
    <property type="molecule type" value="Genomic_DNA"/>
</dbReference>
<dbReference type="Gene3D" id="3.40.190.10">
    <property type="entry name" value="Periplasmic binding protein-like II"/>
    <property type="match status" value="2"/>
</dbReference>
<dbReference type="PANTHER" id="PTHR30346:SF0">
    <property type="entry name" value="HCA OPERON TRANSCRIPTIONAL ACTIVATOR HCAR"/>
    <property type="match status" value="1"/>
</dbReference>
<dbReference type="PROSITE" id="PS50931">
    <property type="entry name" value="HTH_LYSR"/>
    <property type="match status" value="1"/>
</dbReference>
<name>A0A327Z8D0_9ACTN</name>
<dbReference type="SUPFAM" id="SSF46785">
    <property type="entry name" value="Winged helix' DNA-binding domain"/>
    <property type="match status" value="1"/>
</dbReference>
<feature type="domain" description="HTH lysR-type" evidence="5">
    <location>
        <begin position="1"/>
        <end position="60"/>
    </location>
</feature>
<dbReference type="GO" id="GO:0003700">
    <property type="term" value="F:DNA-binding transcription factor activity"/>
    <property type="evidence" value="ECO:0007669"/>
    <property type="project" value="InterPro"/>
</dbReference>
<evidence type="ECO:0000256" key="2">
    <source>
        <dbReference type="ARBA" id="ARBA00023015"/>
    </source>
</evidence>
<dbReference type="OrthoDB" id="3176554at2"/>
<evidence type="ECO:0000259" key="5">
    <source>
        <dbReference type="PROSITE" id="PS50931"/>
    </source>
</evidence>
<dbReference type="FunFam" id="1.10.10.10:FF:000001">
    <property type="entry name" value="LysR family transcriptional regulator"/>
    <property type="match status" value="1"/>
</dbReference>
<accession>A0A327Z8D0</accession>
<keyword evidence="3 6" id="KW-0238">DNA-binding</keyword>